<evidence type="ECO:0000259" key="1">
    <source>
        <dbReference type="Pfam" id="PF05305"/>
    </source>
</evidence>
<dbReference type="InterPro" id="IPR007969">
    <property type="entry name" value="DUF732"/>
</dbReference>
<evidence type="ECO:0000313" key="3">
    <source>
        <dbReference type="Proteomes" id="UP000219612"/>
    </source>
</evidence>
<dbReference type="Proteomes" id="UP000219612">
    <property type="component" value="Unassembled WGS sequence"/>
</dbReference>
<reference evidence="2 3" key="1">
    <citation type="submission" date="2017-09" db="EMBL/GenBank/DDBJ databases">
        <authorList>
            <person name="Ehlers B."/>
            <person name="Leendertz F.H."/>
        </authorList>
    </citation>
    <scope>NUCLEOTIDE SEQUENCE [LARGE SCALE GENOMIC DNA]</scope>
    <source>
        <strain evidence="2 3">CGMCC 4.6857</strain>
    </source>
</reference>
<dbReference type="AlphaFoldDB" id="A0A285IPE0"/>
<sequence>MRAFVAAVQRDLPEVAIDRRDEEVAAFGEQACRGLAAGKKAPAVVREFRAQGVSGPQAKRLFALASNTMCP</sequence>
<feature type="domain" description="DUF732" evidence="1">
    <location>
        <begin position="17"/>
        <end position="71"/>
    </location>
</feature>
<accession>A0A285IPE0</accession>
<dbReference type="EMBL" id="OBDY01000009">
    <property type="protein sequence ID" value="SNY48821.1"/>
    <property type="molecule type" value="Genomic_DNA"/>
</dbReference>
<gene>
    <name evidence="2" type="ORF">SAMN05421748_109121</name>
</gene>
<protein>
    <recommendedName>
        <fullName evidence="1">DUF732 domain-containing protein</fullName>
    </recommendedName>
</protein>
<proteinExistence type="predicted"/>
<evidence type="ECO:0000313" key="2">
    <source>
        <dbReference type="EMBL" id="SNY48821.1"/>
    </source>
</evidence>
<organism evidence="2 3">
    <name type="scientific">Paractinoplanes atraurantiacus</name>
    <dbReference type="NCBI Taxonomy" id="1036182"/>
    <lineage>
        <taxon>Bacteria</taxon>
        <taxon>Bacillati</taxon>
        <taxon>Actinomycetota</taxon>
        <taxon>Actinomycetes</taxon>
        <taxon>Micromonosporales</taxon>
        <taxon>Micromonosporaceae</taxon>
        <taxon>Paractinoplanes</taxon>
    </lineage>
</organism>
<keyword evidence="3" id="KW-1185">Reference proteome</keyword>
<dbReference type="Pfam" id="PF05305">
    <property type="entry name" value="DUF732"/>
    <property type="match status" value="1"/>
</dbReference>
<name>A0A285IPE0_9ACTN</name>